<feature type="region of interest" description="Disordered" evidence="4">
    <location>
        <begin position="641"/>
        <end position="715"/>
    </location>
</feature>
<reference evidence="6" key="1">
    <citation type="submission" date="2020-05" db="UniProtKB">
        <authorList>
            <consortium name="EnsemblMetazoa"/>
        </authorList>
    </citation>
    <scope>IDENTIFICATION</scope>
    <source>
        <strain evidence="6">TTRI</strain>
    </source>
</reference>
<feature type="compositionally biased region" description="Basic and acidic residues" evidence="4">
    <location>
        <begin position="672"/>
        <end position="686"/>
    </location>
</feature>
<feature type="transmembrane region" description="Helical" evidence="5">
    <location>
        <begin position="1138"/>
        <end position="1164"/>
    </location>
</feature>
<dbReference type="InterPro" id="IPR007688">
    <property type="entry name" value="Conjugal_tfr_TrbL/VirB6"/>
</dbReference>
<feature type="compositionally biased region" description="Basic and acidic residues" evidence="4">
    <location>
        <begin position="1684"/>
        <end position="1698"/>
    </location>
</feature>
<proteinExistence type="predicted"/>
<dbReference type="EnsemblMetazoa" id="GAUT039719-RA">
    <property type="protein sequence ID" value="GAUT039719-PA"/>
    <property type="gene ID" value="GAUT039719"/>
</dbReference>
<dbReference type="VEuPathDB" id="VectorBase:GAUT039719"/>
<organism evidence="6 7">
    <name type="scientific">Glossina austeni</name>
    <name type="common">Savannah tsetse fly</name>
    <dbReference type="NCBI Taxonomy" id="7395"/>
    <lineage>
        <taxon>Eukaryota</taxon>
        <taxon>Metazoa</taxon>
        <taxon>Ecdysozoa</taxon>
        <taxon>Arthropoda</taxon>
        <taxon>Hexapoda</taxon>
        <taxon>Insecta</taxon>
        <taxon>Pterygota</taxon>
        <taxon>Neoptera</taxon>
        <taxon>Endopterygota</taxon>
        <taxon>Diptera</taxon>
        <taxon>Brachycera</taxon>
        <taxon>Muscomorpha</taxon>
        <taxon>Hippoboscoidea</taxon>
        <taxon>Glossinidae</taxon>
        <taxon>Glossina</taxon>
    </lineage>
</organism>
<accession>A0A1A9VKB9</accession>
<keyword evidence="2 5" id="KW-1133">Transmembrane helix</keyword>
<dbReference type="Proteomes" id="UP000078200">
    <property type="component" value="Unassembled WGS sequence"/>
</dbReference>
<protein>
    <submittedName>
        <fullName evidence="6">Uncharacterized protein</fullName>
    </submittedName>
</protein>
<evidence type="ECO:0000256" key="3">
    <source>
        <dbReference type="ARBA" id="ARBA00023136"/>
    </source>
</evidence>
<keyword evidence="7" id="KW-1185">Reference proteome</keyword>
<feature type="transmembrane region" description="Helical" evidence="5">
    <location>
        <begin position="1110"/>
        <end position="1132"/>
    </location>
</feature>
<feature type="compositionally biased region" description="Basic and acidic residues" evidence="4">
    <location>
        <begin position="695"/>
        <end position="715"/>
    </location>
</feature>
<name>A0A1A9VKB9_GLOAU</name>
<feature type="compositionally biased region" description="Basic and acidic residues" evidence="4">
    <location>
        <begin position="1646"/>
        <end position="1662"/>
    </location>
</feature>
<feature type="transmembrane region" description="Helical" evidence="5">
    <location>
        <begin position="1078"/>
        <end position="1103"/>
    </location>
</feature>
<evidence type="ECO:0000256" key="4">
    <source>
        <dbReference type="SAM" id="MobiDB-lite"/>
    </source>
</evidence>
<feature type="compositionally biased region" description="Basic and acidic residues" evidence="4">
    <location>
        <begin position="644"/>
        <end position="655"/>
    </location>
</feature>
<dbReference type="Pfam" id="PF04610">
    <property type="entry name" value="TrbL"/>
    <property type="match status" value="1"/>
</dbReference>
<evidence type="ECO:0000313" key="7">
    <source>
        <dbReference type="Proteomes" id="UP000078200"/>
    </source>
</evidence>
<evidence type="ECO:0000313" key="6">
    <source>
        <dbReference type="EnsemblMetazoa" id="GAUT039719-PA"/>
    </source>
</evidence>
<evidence type="ECO:0000256" key="5">
    <source>
        <dbReference type="SAM" id="Phobius"/>
    </source>
</evidence>
<dbReference type="GO" id="GO:0030255">
    <property type="term" value="P:protein secretion by the type IV secretion system"/>
    <property type="evidence" value="ECO:0007669"/>
    <property type="project" value="InterPro"/>
</dbReference>
<evidence type="ECO:0000256" key="2">
    <source>
        <dbReference type="ARBA" id="ARBA00022989"/>
    </source>
</evidence>
<sequence>MDCVEPGLQSRNTSVNVDVPVHKADKIHWVDSGQVISQGEKIKFTLDGSVNFCPLKEDKNPREVLVPAVFCTDGSEPNYSKAANINDVPNNYGVEEKGVNENELCGGKGFGSNRRYVDTGIKVNPGDKLSFSLVPRKITIDYDNPGGKGISFDDNCYRAEEGGEKVSASEILNVSKQEGEEFFCEGKDGKRNKIKFLSFDKTKAKESKVLVGNGYTPYDNKVHFNKDYIEDNKPWIYGSLLDLRRAKIGLNELCDGKSCDFNEVKKYNPYELNCYYQKICYNKEGIWNSTFPEEKNCVSSIRYKKYDNENGKCDMYSHLKEVEDKLRQINIDFTSNTEEDISWAEALVAKIGDLDDQDTAKGIQCLPDNEIGPRRGNVCSQISDNFKDFSLELNSDYTVNKKGVTPGSSVMLAIADYRHYEANRGNEPPKNKSVDTNDFKRVRNLRKIEEDNVKYYEIDGSHLKDKESKKIYFGINTKPLFDNWIKTLAHVAVQPVILFSSLSLLNQLMYSVLYNLTNFSACYQCLISVNFLSYDLCLMKSILPLGYSPGTNVDVALSTGERAGGHFAALPIDLIQAFMYLIIASAMESFVSISGAMAQALFSSGWGVAGSVGQVATSASQSILSAVGLDNKTQGMIQNIRQQVGKDRTEVDVKDNSMSPKSEIPEQSGKQEGPDKKERGSSKPEAPKQSGQQKNPDETIRSDPSDKAKNKEGNGEKCISADYFGPKPIAVSAHFSSDHDAFIPGDGEVIDPETGEINYGFHHNQVVKWEDTGLETNGDSLIVRVNGAWTSWSNNNKKESKKGSYTLQSLEQLKYATKFEGKSGDNSLPDFHLVCNDYKPSIQKFSSKPDASCTVKCKCINEDNSANTVSRGAPCWFTNGHGAYLLFQTGKDDPNENLKLMRDPQYPTVHLGYNSTSEGDNGFFTLDRDNTKLKDRNCNELKLKKGWKIYVKILDRYYLDNVGGYSFEFLSGVQQPSSFGFFDYIYNYLKCVLLINENCKEHFNSNDPAVAQAMFENIAEKSLEQLISIITNFAPNMNTGSIAQGDEAKLFSFMEDMFNKFFAYSVWKKFAAFLHYQMWASLLMIPAIFIGIVLYFLLCLYAYIIFLSGFMGIAFLIAIMPLFLISILFSPLKSLFEGWIKFCISFCLQSIMIFALLSLLASIIMNTFYRQLGFTVCYNKWFEVRLCAPKWVFGGFCIVDKQYFGWTPGQIFVPYTLGEASPLNVDKNIEGIEKISREGGTIKFTGGAGYIPLPPDYIEKGFRYIDYPFFNPIPGTKKNPADHYIAESDMIVSNGCSAKDLVRLTNSLSHAVEKTDTLLLINSIDRGIDIDSKIREFYCRSVDEKCSNYREMMNDYRNGIIRPDLKREIKSLVQDVIRREPHCQLQDLHKLYRDPNSEYCQKCKDCENCKNYQDNSDYQRVQDIQRGYLINAGEIFVLFLLSFLMFSLREFVQQMGSSIAGGGFSVYNISRMYEASPLVGIMEGFKRQWQNFAGGKLESLGSWATHLPDRLAGGAVNLLGRVPRVGGVLKYAIDMPRKFVGATIEATKFATSPENDVDKLEEKIYRAFGVDKEDITHRRIGKYLDYYKGYVGSHLGYTMEDAMKFTWEHVLDSIGKHGYDHNLLYRAKSHRRDFLEKLHDYTIGRKREPEKDKLDQPLKENKSNQSNELARELGTEKYTNTPEAIEKRAERADNRDDDGNIKLNDYDDILNARRARVDLLLDNTLPDNDIDFVKLNKALSEKFIDNHELLSEFDKEDKEIAQEKLKVFSILESLEDLENVKSEDLLEVSLLLSDLSFIERNVVLNTDQNSDLAGFKNLFIEKKASGEEYSNEECKGFLDDIDKINTIIKLELESRIEGINRDERNDYGDLQDEIGQAINAAGKSKKNN</sequence>
<evidence type="ECO:0000256" key="1">
    <source>
        <dbReference type="ARBA" id="ARBA00022692"/>
    </source>
</evidence>
<feature type="region of interest" description="Disordered" evidence="4">
    <location>
        <begin position="1646"/>
        <end position="1698"/>
    </location>
</feature>
<feature type="transmembrane region" description="Helical" evidence="5">
    <location>
        <begin position="1428"/>
        <end position="1448"/>
    </location>
</feature>
<keyword evidence="1 5" id="KW-0812">Transmembrane</keyword>
<keyword evidence="3 5" id="KW-0472">Membrane</keyword>